<sequence length="111" mass="12526">MTFYNYSRWGSKGAENFASLRRRWIAPFVEKFKNSDIDTLLMTVTDGVSVTEAPRLKRGSMRYASAPDNDGTDVKYHAGWEPPLVPVELHPLPVLWQGGAVKQEAPSFRRG</sequence>
<dbReference type="AlphaFoldDB" id="A0A157T1V4"/>
<evidence type="ECO:0000313" key="1">
    <source>
        <dbReference type="EMBL" id="SAI85423.1"/>
    </source>
</evidence>
<reference evidence="2" key="1">
    <citation type="submission" date="2016-04" db="EMBL/GenBank/DDBJ databases">
        <authorList>
            <person name="Shah S.A."/>
            <person name="Garrett R.A."/>
        </authorList>
    </citation>
    <scope>NUCLEOTIDE SEQUENCE [LARGE SCALE GENOMIC DNA]</scope>
    <source>
        <strain evidence="2">ATCC 35091 / DSM 1616 / JCM 8930 / NBRC 15331 / P1</strain>
    </source>
</reference>
<proteinExistence type="predicted"/>
<protein>
    <submittedName>
        <fullName evidence="1">Uncharacterized protein</fullName>
    </submittedName>
</protein>
<accession>A0A157T1V4</accession>
<dbReference type="PATRIC" id="fig|2287.9.peg.1954"/>
<dbReference type="EMBL" id="LT549890">
    <property type="protein sequence ID" value="SAI85423.1"/>
    <property type="molecule type" value="Genomic_DNA"/>
</dbReference>
<dbReference type="Proteomes" id="UP000076770">
    <property type="component" value="Chromosome i"/>
</dbReference>
<name>A0A157T1V4_SACSO</name>
<gene>
    <name evidence="1" type="ORF">SSOP1_1869</name>
</gene>
<organism evidence="1 2">
    <name type="scientific">Saccharolobus solfataricus</name>
    <name type="common">Sulfolobus solfataricus</name>
    <dbReference type="NCBI Taxonomy" id="2287"/>
    <lineage>
        <taxon>Archaea</taxon>
        <taxon>Thermoproteota</taxon>
        <taxon>Thermoprotei</taxon>
        <taxon>Sulfolobales</taxon>
        <taxon>Sulfolobaceae</taxon>
        <taxon>Saccharolobus</taxon>
    </lineage>
</organism>
<evidence type="ECO:0000313" key="2">
    <source>
        <dbReference type="Proteomes" id="UP000076770"/>
    </source>
</evidence>